<evidence type="ECO:0000256" key="3">
    <source>
        <dbReference type="ARBA" id="ARBA00012438"/>
    </source>
</evidence>
<accession>A0ABW5U3S5</accession>
<dbReference type="CDD" id="cd00075">
    <property type="entry name" value="HATPase"/>
    <property type="match status" value="1"/>
</dbReference>
<feature type="transmembrane region" description="Helical" evidence="15">
    <location>
        <begin position="174"/>
        <end position="194"/>
    </location>
</feature>
<evidence type="ECO:0000256" key="7">
    <source>
        <dbReference type="ARBA" id="ARBA00022679"/>
    </source>
</evidence>
<evidence type="ECO:0000313" key="18">
    <source>
        <dbReference type="EMBL" id="MFD2740077.1"/>
    </source>
</evidence>
<dbReference type="SUPFAM" id="SSF158472">
    <property type="entry name" value="HAMP domain-like"/>
    <property type="match status" value="1"/>
</dbReference>
<keyword evidence="7" id="KW-0808">Transferase</keyword>
<dbReference type="SMART" id="SM00388">
    <property type="entry name" value="HisKA"/>
    <property type="match status" value="1"/>
</dbReference>
<name>A0ABW5U3S5_9RHOB</name>
<evidence type="ECO:0000256" key="11">
    <source>
        <dbReference type="ARBA" id="ARBA00022840"/>
    </source>
</evidence>
<reference evidence="19" key="1">
    <citation type="journal article" date="2019" name="Int. J. Syst. Evol. Microbiol.">
        <title>The Global Catalogue of Microorganisms (GCM) 10K type strain sequencing project: providing services to taxonomists for standard genome sequencing and annotation.</title>
        <authorList>
            <consortium name="The Broad Institute Genomics Platform"/>
            <consortium name="The Broad Institute Genome Sequencing Center for Infectious Disease"/>
            <person name="Wu L."/>
            <person name="Ma J."/>
        </authorList>
    </citation>
    <scope>NUCLEOTIDE SEQUENCE [LARGE SCALE GENOMIC DNA]</scope>
    <source>
        <strain evidence="19">TISTR 2562</strain>
    </source>
</reference>
<dbReference type="PANTHER" id="PTHR44936:SF5">
    <property type="entry name" value="SENSOR HISTIDINE KINASE ENVZ"/>
    <property type="match status" value="1"/>
</dbReference>
<dbReference type="PROSITE" id="PS50109">
    <property type="entry name" value="HIS_KIN"/>
    <property type="match status" value="1"/>
</dbReference>
<evidence type="ECO:0000256" key="15">
    <source>
        <dbReference type="SAM" id="Phobius"/>
    </source>
</evidence>
<evidence type="ECO:0000256" key="2">
    <source>
        <dbReference type="ARBA" id="ARBA00004429"/>
    </source>
</evidence>
<dbReference type="PANTHER" id="PTHR44936">
    <property type="entry name" value="SENSOR PROTEIN CREC"/>
    <property type="match status" value="1"/>
</dbReference>
<protein>
    <recommendedName>
        <fullName evidence="3">histidine kinase</fullName>
        <ecNumber evidence="3">2.7.13.3</ecNumber>
    </recommendedName>
</protein>
<dbReference type="InterPro" id="IPR036097">
    <property type="entry name" value="HisK_dim/P_sf"/>
</dbReference>
<evidence type="ECO:0000256" key="1">
    <source>
        <dbReference type="ARBA" id="ARBA00000085"/>
    </source>
</evidence>
<dbReference type="EC" id="2.7.13.3" evidence="3"/>
<comment type="subcellular location">
    <subcellularLocation>
        <location evidence="2">Cell inner membrane</location>
        <topology evidence="2">Multi-pass membrane protein</topology>
    </subcellularLocation>
</comment>
<keyword evidence="8 15" id="KW-0812">Transmembrane</keyword>
<keyword evidence="13" id="KW-0902">Two-component regulatory system</keyword>
<evidence type="ECO:0000256" key="13">
    <source>
        <dbReference type="ARBA" id="ARBA00023012"/>
    </source>
</evidence>
<keyword evidence="10" id="KW-0418">Kinase</keyword>
<dbReference type="Proteomes" id="UP001597474">
    <property type="component" value="Unassembled WGS sequence"/>
</dbReference>
<dbReference type="InterPro" id="IPR004358">
    <property type="entry name" value="Sig_transdc_His_kin-like_C"/>
</dbReference>
<evidence type="ECO:0000256" key="8">
    <source>
        <dbReference type="ARBA" id="ARBA00022692"/>
    </source>
</evidence>
<dbReference type="Pfam" id="PF00672">
    <property type="entry name" value="HAMP"/>
    <property type="match status" value="1"/>
</dbReference>
<evidence type="ECO:0000256" key="12">
    <source>
        <dbReference type="ARBA" id="ARBA00022989"/>
    </source>
</evidence>
<dbReference type="SMART" id="SM00304">
    <property type="entry name" value="HAMP"/>
    <property type="match status" value="1"/>
</dbReference>
<dbReference type="PROSITE" id="PS50885">
    <property type="entry name" value="HAMP"/>
    <property type="match status" value="1"/>
</dbReference>
<feature type="domain" description="HAMP" evidence="17">
    <location>
        <begin position="195"/>
        <end position="247"/>
    </location>
</feature>
<dbReference type="GO" id="GO:0005524">
    <property type="term" value="F:ATP binding"/>
    <property type="evidence" value="ECO:0007669"/>
    <property type="project" value="UniProtKB-KW"/>
</dbReference>
<evidence type="ECO:0000256" key="5">
    <source>
        <dbReference type="ARBA" id="ARBA00022519"/>
    </source>
</evidence>
<dbReference type="SMART" id="SM00387">
    <property type="entry name" value="HATPase_c"/>
    <property type="match status" value="1"/>
</dbReference>
<dbReference type="Gene3D" id="1.10.8.500">
    <property type="entry name" value="HAMP domain in histidine kinase"/>
    <property type="match status" value="1"/>
</dbReference>
<evidence type="ECO:0000256" key="4">
    <source>
        <dbReference type="ARBA" id="ARBA00022475"/>
    </source>
</evidence>
<dbReference type="InterPro" id="IPR003660">
    <property type="entry name" value="HAMP_dom"/>
</dbReference>
<dbReference type="SUPFAM" id="SSF55874">
    <property type="entry name" value="ATPase domain of HSP90 chaperone/DNA topoisomerase II/histidine kinase"/>
    <property type="match status" value="1"/>
</dbReference>
<proteinExistence type="predicted"/>
<keyword evidence="6" id="KW-0597">Phosphoprotein</keyword>
<comment type="caution">
    <text evidence="18">The sequence shown here is derived from an EMBL/GenBank/DDBJ whole genome shotgun (WGS) entry which is preliminary data.</text>
</comment>
<dbReference type="PRINTS" id="PR00344">
    <property type="entry name" value="BCTRLSENSOR"/>
</dbReference>
<dbReference type="Gene3D" id="3.30.565.10">
    <property type="entry name" value="Histidine kinase-like ATPase, C-terminal domain"/>
    <property type="match status" value="1"/>
</dbReference>
<evidence type="ECO:0000256" key="6">
    <source>
        <dbReference type="ARBA" id="ARBA00022553"/>
    </source>
</evidence>
<sequence length="450" mass="48600">MSGRLRLLPDGLAGRFALLLICALIAANLVALVLLGFERGRLDRAAKREREIERVVSLVPAIEAAQPQRRGAIAREASTRFSRLSVDPQPLVAEAPESRRSRLLRRELGEALVGREVRAAILRAGHGGHHGRQGQREVIVVSIRLSAPDAGPQQWLNARSRGGRAPPRGLPGRMFLTILALSLVTVLLVGLLFLRRLTRPLAALERAARAAGRGDRDARVPETGAREMRQAAAAFNDMQERIARFEAERMRTLAAVGHDLRTPITSLRIRAEMLAEDEGAPMIRTLDDMTVMAEGLIAYARGARDSEPVSRLALGSLLARLCEERGAVLSVSQEVEIDGRPVALRRAFGNLIDNALRYGGGAALRLERRGREAVVIVEDAGPGIALERLETIFEPFVRGEESRSAETGGAGLGLAIARNILTAHGGGIALENRAEGGLRAVVRLPLAARS</sequence>
<evidence type="ECO:0000256" key="14">
    <source>
        <dbReference type="ARBA" id="ARBA00023136"/>
    </source>
</evidence>
<dbReference type="Pfam" id="PF02518">
    <property type="entry name" value="HATPase_c"/>
    <property type="match status" value="1"/>
</dbReference>
<dbReference type="EMBL" id="JBHUMP010000008">
    <property type="protein sequence ID" value="MFD2740077.1"/>
    <property type="molecule type" value="Genomic_DNA"/>
</dbReference>
<dbReference type="Gene3D" id="1.10.287.130">
    <property type="match status" value="1"/>
</dbReference>
<dbReference type="RefSeq" id="WP_386374293.1">
    <property type="nucleotide sequence ID" value="NZ_JBHUMP010000008.1"/>
</dbReference>
<feature type="transmembrane region" description="Helical" evidence="15">
    <location>
        <begin position="12"/>
        <end position="37"/>
    </location>
</feature>
<keyword evidence="9" id="KW-0547">Nucleotide-binding</keyword>
<evidence type="ECO:0000256" key="9">
    <source>
        <dbReference type="ARBA" id="ARBA00022741"/>
    </source>
</evidence>
<keyword evidence="14 15" id="KW-0472">Membrane</keyword>
<keyword evidence="12 15" id="KW-1133">Transmembrane helix</keyword>
<comment type="catalytic activity">
    <reaction evidence="1">
        <text>ATP + protein L-histidine = ADP + protein N-phospho-L-histidine.</text>
        <dbReference type="EC" id="2.7.13.3"/>
    </reaction>
</comment>
<evidence type="ECO:0000256" key="10">
    <source>
        <dbReference type="ARBA" id="ARBA00022777"/>
    </source>
</evidence>
<keyword evidence="5" id="KW-0997">Cell inner membrane</keyword>
<keyword evidence="11 18" id="KW-0067">ATP-binding</keyword>
<dbReference type="SUPFAM" id="SSF47384">
    <property type="entry name" value="Homodimeric domain of signal transducing histidine kinase"/>
    <property type="match status" value="1"/>
</dbReference>
<feature type="domain" description="Histidine kinase" evidence="16">
    <location>
        <begin position="255"/>
        <end position="448"/>
    </location>
</feature>
<keyword evidence="4" id="KW-1003">Cell membrane</keyword>
<dbReference type="InterPro" id="IPR003661">
    <property type="entry name" value="HisK_dim/P_dom"/>
</dbReference>
<dbReference type="InterPro" id="IPR050980">
    <property type="entry name" value="2C_sensor_his_kinase"/>
</dbReference>
<evidence type="ECO:0000259" key="17">
    <source>
        <dbReference type="PROSITE" id="PS50885"/>
    </source>
</evidence>
<organism evidence="18 19">
    <name type="scientific">Sulfitobacter aestuarii</name>
    <dbReference type="NCBI Taxonomy" id="2161676"/>
    <lineage>
        <taxon>Bacteria</taxon>
        <taxon>Pseudomonadati</taxon>
        <taxon>Pseudomonadota</taxon>
        <taxon>Alphaproteobacteria</taxon>
        <taxon>Rhodobacterales</taxon>
        <taxon>Roseobacteraceae</taxon>
        <taxon>Sulfitobacter</taxon>
    </lineage>
</organism>
<dbReference type="InterPro" id="IPR005467">
    <property type="entry name" value="His_kinase_dom"/>
</dbReference>
<evidence type="ECO:0000313" key="19">
    <source>
        <dbReference type="Proteomes" id="UP001597474"/>
    </source>
</evidence>
<dbReference type="InterPro" id="IPR036890">
    <property type="entry name" value="HATPase_C_sf"/>
</dbReference>
<keyword evidence="19" id="KW-1185">Reference proteome</keyword>
<evidence type="ECO:0000259" key="16">
    <source>
        <dbReference type="PROSITE" id="PS50109"/>
    </source>
</evidence>
<gene>
    <name evidence="18" type="ORF">ACFSUD_10885</name>
</gene>
<dbReference type="CDD" id="cd00082">
    <property type="entry name" value="HisKA"/>
    <property type="match status" value="1"/>
</dbReference>
<dbReference type="InterPro" id="IPR003594">
    <property type="entry name" value="HATPase_dom"/>
</dbReference>